<protein>
    <submittedName>
        <fullName evidence="5">TlyA family RNA methyltransferase</fullName>
    </submittedName>
</protein>
<evidence type="ECO:0000256" key="1">
    <source>
        <dbReference type="ARBA" id="ARBA00022884"/>
    </source>
</evidence>
<evidence type="ECO:0000313" key="6">
    <source>
        <dbReference type="Proteomes" id="UP001304683"/>
    </source>
</evidence>
<dbReference type="InterPro" id="IPR036986">
    <property type="entry name" value="S4_RNA-bd_sf"/>
</dbReference>
<feature type="domain" description="RNA-binding S4" evidence="4">
    <location>
        <begin position="1"/>
        <end position="62"/>
    </location>
</feature>
<dbReference type="Proteomes" id="UP001304683">
    <property type="component" value="Chromosome"/>
</dbReference>
<dbReference type="PANTHER" id="PTHR32319:SF0">
    <property type="entry name" value="BACTERIAL HEMOLYSIN-LIKE PROTEIN"/>
    <property type="match status" value="1"/>
</dbReference>
<dbReference type="GO" id="GO:0008168">
    <property type="term" value="F:methyltransferase activity"/>
    <property type="evidence" value="ECO:0007669"/>
    <property type="project" value="UniProtKB-KW"/>
</dbReference>
<keyword evidence="5" id="KW-0808">Transferase</keyword>
<keyword evidence="1 3" id="KW-0694">RNA-binding</keyword>
<dbReference type="EMBL" id="CP132508">
    <property type="protein sequence ID" value="WPD20134.1"/>
    <property type="molecule type" value="Genomic_DNA"/>
</dbReference>
<keyword evidence="5" id="KW-0489">Methyltransferase</keyword>
<keyword evidence="6" id="KW-1185">Reference proteome</keyword>
<comment type="similarity">
    <text evidence="2">Belongs to the TlyA family.</text>
</comment>
<dbReference type="GO" id="GO:0032259">
    <property type="term" value="P:methylation"/>
    <property type="evidence" value="ECO:0007669"/>
    <property type="project" value="UniProtKB-KW"/>
</dbReference>
<dbReference type="SMART" id="SM00363">
    <property type="entry name" value="S4"/>
    <property type="match status" value="1"/>
</dbReference>
<organism evidence="5 6">
    <name type="scientific">Thermaerobacter composti</name>
    <dbReference type="NCBI Taxonomy" id="554949"/>
    <lineage>
        <taxon>Bacteria</taxon>
        <taxon>Bacillati</taxon>
        <taxon>Bacillota</taxon>
        <taxon>Clostridia</taxon>
        <taxon>Eubacteriales</taxon>
        <taxon>Clostridiales Family XVII. Incertae Sedis</taxon>
        <taxon>Thermaerobacter</taxon>
    </lineage>
</organism>
<evidence type="ECO:0000256" key="3">
    <source>
        <dbReference type="PROSITE-ProRule" id="PRU00182"/>
    </source>
</evidence>
<dbReference type="InterPro" id="IPR029063">
    <property type="entry name" value="SAM-dependent_MTases_sf"/>
</dbReference>
<dbReference type="InterPro" id="IPR002942">
    <property type="entry name" value="S4_RNA-bd"/>
</dbReference>
<dbReference type="SUPFAM" id="SSF53335">
    <property type="entry name" value="S-adenosyl-L-methionine-dependent methyltransferases"/>
    <property type="match status" value="1"/>
</dbReference>
<gene>
    <name evidence="5" type="ORF">Q5761_05760</name>
</gene>
<reference evidence="5 6" key="1">
    <citation type="submission" date="2023-08" db="EMBL/GenBank/DDBJ databases">
        <title>Genome sequence of Thermaerobacter compostii strain Ins1, a spore-forming filamentous bacterium isolated from a deep geothermal reservoir.</title>
        <authorList>
            <person name="Bregnard D."/>
            <person name="Gonzalez D."/>
            <person name="Junier P."/>
        </authorList>
    </citation>
    <scope>NUCLEOTIDE SEQUENCE [LARGE SCALE GENOMIC DNA]</scope>
    <source>
        <strain evidence="5 6">Ins1</strain>
    </source>
</reference>
<proteinExistence type="inferred from homology"/>
<dbReference type="Gene3D" id="3.10.290.10">
    <property type="entry name" value="RNA-binding S4 domain"/>
    <property type="match status" value="1"/>
</dbReference>
<dbReference type="RefSeq" id="WP_243123293.1">
    <property type="nucleotide sequence ID" value="NZ_CP132508.1"/>
</dbReference>
<evidence type="ECO:0000313" key="5">
    <source>
        <dbReference type="EMBL" id="WPD20134.1"/>
    </source>
</evidence>
<dbReference type="Pfam" id="PF01728">
    <property type="entry name" value="FtsJ"/>
    <property type="match status" value="1"/>
</dbReference>
<sequence length="280" mass="29791">MLLVQRGWFDSRSRARAAILAGRVRVDGQVVDKAGTRVDPSAQVEVVGDPIPYVSRGGLKLEHAIRAFDLAPAVRGAVCADIGASTGGFTDCLLQHGARRVYAIDVGYGQLAWRLRQDPRVVVMERVNARYLTPGDLPERVDLVTVDVSFISLRLILPPARDLLVPGGGVVALIKPQFEAGPAEVGKGGVVRDPRVHRRVLAEVTAAADELGLVLLDLTASPIRGADGNREFLALWRSPRAADRVGQAAGGDGSPVAAVLRDRPALAGEARRRCIDGVVS</sequence>
<dbReference type="InterPro" id="IPR002877">
    <property type="entry name" value="RNA_MeTrfase_FtsJ_dom"/>
</dbReference>
<evidence type="ECO:0000256" key="2">
    <source>
        <dbReference type="ARBA" id="ARBA00029460"/>
    </source>
</evidence>
<dbReference type="PROSITE" id="PS50889">
    <property type="entry name" value="S4"/>
    <property type="match status" value="1"/>
</dbReference>
<dbReference type="PIRSF" id="PIRSF005578">
    <property type="entry name" value="TlyA"/>
    <property type="match status" value="1"/>
</dbReference>
<accession>A0ABZ0QS81</accession>
<dbReference type="SUPFAM" id="SSF55174">
    <property type="entry name" value="Alpha-L RNA-binding motif"/>
    <property type="match status" value="1"/>
</dbReference>
<dbReference type="InterPro" id="IPR004538">
    <property type="entry name" value="Hemolysin_A/TlyA"/>
</dbReference>
<dbReference type="CDD" id="cd00165">
    <property type="entry name" value="S4"/>
    <property type="match status" value="1"/>
</dbReference>
<name>A0ABZ0QS81_9FIRM</name>
<dbReference type="NCBIfam" id="TIGR00478">
    <property type="entry name" value="tly"/>
    <property type="match status" value="1"/>
</dbReference>
<evidence type="ECO:0000259" key="4">
    <source>
        <dbReference type="SMART" id="SM00363"/>
    </source>
</evidence>
<dbReference type="Pfam" id="PF01479">
    <property type="entry name" value="S4"/>
    <property type="match status" value="1"/>
</dbReference>
<dbReference type="CDD" id="cd02440">
    <property type="entry name" value="AdoMet_MTases"/>
    <property type="match status" value="1"/>
</dbReference>
<dbReference type="InterPro" id="IPR047048">
    <property type="entry name" value="TlyA"/>
</dbReference>
<dbReference type="Gene3D" id="3.40.50.150">
    <property type="entry name" value="Vaccinia Virus protein VP39"/>
    <property type="match status" value="1"/>
</dbReference>
<dbReference type="PANTHER" id="PTHR32319">
    <property type="entry name" value="BACTERIAL HEMOLYSIN-LIKE PROTEIN"/>
    <property type="match status" value="1"/>
</dbReference>